<sequence>MEDGKFVSCVRIPGMGVSTIAILATRTTVAIGTRVPKRKETPVKQEEDEQLVNDSNLKPANRQSRQLQRV</sequence>
<feature type="region of interest" description="Disordered" evidence="1">
    <location>
        <begin position="36"/>
        <end position="70"/>
    </location>
</feature>
<feature type="compositionally biased region" description="Polar residues" evidence="1">
    <location>
        <begin position="52"/>
        <end position="70"/>
    </location>
</feature>
<proteinExistence type="predicted"/>
<reference evidence="2" key="1">
    <citation type="journal article" date="2014" name="Nat. Commun.">
        <title>Multiple recent horizontal transfers of a large genomic region in cheese making fungi.</title>
        <authorList>
            <person name="Cheeseman K."/>
            <person name="Ropars J."/>
            <person name="Renault P."/>
            <person name="Dupont J."/>
            <person name="Gouzy J."/>
            <person name="Branca A."/>
            <person name="Abraham A.L."/>
            <person name="Ceppi M."/>
            <person name="Conseiller E."/>
            <person name="Debuchy R."/>
            <person name="Malagnac F."/>
            <person name="Goarin A."/>
            <person name="Silar P."/>
            <person name="Lacoste S."/>
            <person name="Sallet E."/>
            <person name="Bensimon A."/>
            <person name="Giraud T."/>
            <person name="Brygoo Y."/>
        </authorList>
    </citation>
    <scope>NUCLEOTIDE SEQUENCE [LARGE SCALE GENOMIC DNA]</scope>
    <source>
        <strain evidence="2">FM164</strain>
    </source>
</reference>
<evidence type="ECO:0000313" key="3">
    <source>
        <dbReference type="Proteomes" id="UP000030686"/>
    </source>
</evidence>
<dbReference type="EMBL" id="HG792019">
    <property type="protein sequence ID" value="CDM36770.1"/>
    <property type="molecule type" value="Genomic_DNA"/>
</dbReference>
<accession>W6QK59</accession>
<gene>
    <name evidence="2" type="ORF">PROQFM164_S05g000603</name>
</gene>
<keyword evidence="3" id="KW-1185">Reference proteome</keyword>
<dbReference type="AlphaFoldDB" id="W6QK59"/>
<evidence type="ECO:0000256" key="1">
    <source>
        <dbReference type="SAM" id="MobiDB-lite"/>
    </source>
</evidence>
<dbReference type="Proteomes" id="UP000030686">
    <property type="component" value="Unassembled WGS sequence"/>
</dbReference>
<evidence type="ECO:0000313" key="2">
    <source>
        <dbReference type="EMBL" id="CDM36770.1"/>
    </source>
</evidence>
<name>W6QK59_PENRF</name>
<protein>
    <submittedName>
        <fullName evidence="2">Uncharacterized protein</fullName>
    </submittedName>
</protein>
<organism evidence="2 3">
    <name type="scientific">Penicillium roqueforti (strain FM164)</name>
    <dbReference type="NCBI Taxonomy" id="1365484"/>
    <lineage>
        <taxon>Eukaryota</taxon>
        <taxon>Fungi</taxon>
        <taxon>Dikarya</taxon>
        <taxon>Ascomycota</taxon>
        <taxon>Pezizomycotina</taxon>
        <taxon>Eurotiomycetes</taxon>
        <taxon>Eurotiomycetidae</taxon>
        <taxon>Eurotiales</taxon>
        <taxon>Aspergillaceae</taxon>
        <taxon>Penicillium</taxon>
    </lineage>
</organism>